<sequence>MSHHKKPVRPSLSKSHLFISTGSRLQLSSSFIDNDQDHAFIQNAFQPWRSILHHPFTSQINLIQFDGKKPSLQSPSSIKTDELIKDITNSGTYQFFPHFLITHLLEPDFVQTYLRSGNLIALSISQRAGDDIFALDGYGKIHLRLNSSTYQRLGLPGRPSKFGPSRQYFIVEINMRDHAMRTGKPLYEKTKRCLNKFPNNPLGDLLASHHGSPTRLWNVVMSWVDEKGQLKPIKFSSLPSASSVKTCYPKLHFQERALALSTEMLSNCSSVDTILQLYQLVGEANLLISEPGAKTTVLALCLEAIGFFHPVKLAQLSEKIISVSSFISLTAHTAPSSPFSFLTKRQTHPPPLTLPVENRLKKVKKGRSVMHGPERGASAGPSSWTIIAFEPQTQDLTNYVSVSDAESKSSVGQKRTTAEITSNVACEVIIRKAPKLGSISPGSTFHYKHQWILYESTANEDTHC</sequence>
<dbReference type="GO" id="GO:0004526">
    <property type="term" value="F:ribonuclease P activity"/>
    <property type="evidence" value="ECO:0007669"/>
    <property type="project" value="TreeGrafter"/>
</dbReference>
<name>A0A9Q3ER37_9BASI</name>
<dbReference type="GO" id="GO:0000172">
    <property type="term" value="C:ribonuclease MRP complex"/>
    <property type="evidence" value="ECO:0007669"/>
    <property type="project" value="TreeGrafter"/>
</dbReference>
<dbReference type="Pfam" id="PF08584">
    <property type="entry name" value="Ribonuc_P_40"/>
    <property type="match status" value="1"/>
</dbReference>
<accession>A0A9Q3ER37</accession>
<dbReference type="GO" id="GO:0000447">
    <property type="term" value="P:endonucleolytic cleavage in ITS1 to separate SSU-rRNA from 5.8S rRNA and LSU-rRNA from tricistronic rRNA transcript (SSU-rRNA, 5.8S rRNA, LSU-rRNA)"/>
    <property type="evidence" value="ECO:0007669"/>
    <property type="project" value="TreeGrafter"/>
</dbReference>
<dbReference type="Proteomes" id="UP000765509">
    <property type="component" value="Unassembled WGS sequence"/>
</dbReference>
<reference evidence="1" key="1">
    <citation type="submission" date="2021-03" db="EMBL/GenBank/DDBJ databases">
        <title>Draft genome sequence of rust myrtle Austropuccinia psidii MF-1, a brazilian biotype.</title>
        <authorList>
            <person name="Quecine M.C."/>
            <person name="Pachon D.M.R."/>
            <person name="Bonatelli M.L."/>
            <person name="Correr F.H."/>
            <person name="Franceschini L.M."/>
            <person name="Leite T.F."/>
            <person name="Margarido G.R.A."/>
            <person name="Almeida C.A."/>
            <person name="Ferrarezi J.A."/>
            <person name="Labate C.A."/>
        </authorList>
    </citation>
    <scope>NUCLEOTIDE SEQUENCE</scope>
    <source>
        <strain evidence="1">MF-1</strain>
    </source>
</reference>
<dbReference type="InterPro" id="IPR013893">
    <property type="entry name" value="RNase_P_Rpp40"/>
</dbReference>
<dbReference type="AlphaFoldDB" id="A0A9Q3ER37"/>
<keyword evidence="2" id="KW-1185">Reference proteome</keyword>
<dbReference type="GO" id="GO:0001682">
    <property type="term" value="P:tRNA 5'-leader removal"/>
    <property type="evidence" value="ECO:0007669"/>
    <property type="project" value="InterPro"/>
</dbReference>
<dbReference type="PANTHER" id="PTHR15396">
    <property type="entry name" value="RIBONUCLEASE P PROTEIN SUBUNIT P40"/>
    <property type="match status" value="1"/>
</dbReference>
<dbReference type="GO" id="GO:0030681">
    <property type="term" value="C:multimeric ribonuclease P complex"/>
    <property type="evidence" value="ECO:0007669"/>
    <property type="project" value="TreeGrafter"/>
</dbReference>
<dbReference type="EMBL" id="AVOT02032746">
    <property type="protein sequence ID" value="MBW0526548.1"/>
    <property type="molecule type" value="Genomic_DNA"/>
</dbReference>
<gene>
    <name evidence="1" type="ORF">O181_066263</name>
</gene>
<protein>
    <submittedName>
        <fullName evidence="1">Uncharacterized protein</fullName>
    </submittedName>
</protein>
<proteinExistence type="predicted"/>
<dbReference type="OrthoDB" id="63112at2759"/>
<organism evidence="1 2">
    <name type="scientific">Austropuccinia psidii MF-1</name>
    <dbReference type="NCBI Taxonomy" id="1389203"/>
    <lineage>
        <taxon>Eukaryota</taxon>
        <taxon>Fungi</taxon>
        <taxon>Dikarya</taxon>
        <taxon>Basidiomycota</taxon>
        <taxon>Pucciniomycotina</taxon>
        <taxon>Pucciniomycetes</taxon>
        <taxon>Pucciniales</taxon>
        <taxon>Sphaerophragmiaceae</taxon>
        <taxon>Austropuccinia</taxon>
    </lineage>
</organism>
<dbReference type="GO" id="GO:0000171">
    <property type="term" value="F:ribonuclease MRP activity"/>
    <property type="evidence" value="ECO:0007669"/>
    <property type="project" value="TreeGrafter"/>
</dbReference>
<comment type="caution">
    <text evidence="1">The sequence shown here is derived from an EMBL/GenBank/DDBJ whole genome shotgun (WGS) entry which is preliminary data.</text>
</comment>
<evidence type="ECO:0000313" key="2">
    <source>
        <dbReference type="Proteomes" id="UP000765509"/>
    </source>
</evidence>
<evidence type="ECO:0000313" key="1">
    <source>
        <dbReference type="EMBL" id="MBW0526548.1"/>
    </source>
</evidence>
<dbReference type="PANTHER" id="PTHR15396:SF1">
    <property type="entry name" value="RIBONUCLEASE P PROTEIN SUBUNIT P40"/>
    <property type="match status" value="1"/>
</dbReference>